<evidence type="ECO:0000256" key="1">
    <source>
        <dbReference type="ARBA" id="ARBA00007274"/>
    </source>
</evidence>
<dbReference type="Gene3D" id="3.40.50.20">
    <property type="match status" value="1"/>
</dbReference>
<sequence>MTKQNLILVGGGRFGREVATWISVLDLPFKLLGFIDDEKNSPEIIGPIVEHKPRKDALYLTCFGSGLSRNRVRKILENNGARFANFFDPQVRSASSLDGLSNCILLGHIGISNNVTLGNDLLIHGFASIGHDVTIMDGVTVGAHGFVGGGATLGENCTVHPNAAVLPSVFVGERAIVGAGSVAVRNVQADTTVFGLPAKVIAYGKHGA</sequence>
<dbReference type="SUPFAM" id="SSF51161">
    <property type="entry name" value="Trimeric LpxA-like enzymes"/>
    <property type="match status" value="1"/>
</dbReference>
<comment type="similarity">
    <text evidence="1">Belongs to the transferase hexapeptide repeat family.</text>
</comment>
<protein>
    <recommendedName>
        <fullName evidence="4">Acetyltransferase</fullName>
    </recommendedName>
</protein>
<dbReference type="EMBL" id="JADIKJ010000017">
    <property type="protein sequence ID" value="MFK2901693.1"/>
    <property type="molecule type" value="Genomic_DNA"/>
</dbReference>
<organism evidence="2 3">
    <name type="scientific">Dyella jejuensis</name>
    <dbReference type="NCBI Taxonomy" id="1432009"/>
    <lineage>
        <taxon>Bacteria</taxon>
        <taxon>Pseudomonadati</taxon>
        <taxon>Pseudomonadota</taxon>
        <taxon>Gammaproteobacteria</taxon>
        <taxon>Lysobacterales</taxon>
        <taxon>Rhodanobacteraceae</taxon>
        <taxon>Dyella</taxon>
    </lineage>
</organism>
<name>A0ABW8JKQ9_9GAMM</name>
<accession>A0ABW8JKQ9</accession>
<dbReference type="PANTHER" id="PTHR43300">
    <property type="entry name" value="ACETYLTRANSFERASE"/>
    <property type="match status" value="1"/>
</dbReference>
<evidence type="ECO:0008006" key="4">
    <source>
        <dbReference type="Google" id="ProtNLM"/>
    </source>
</evidence>
<proteinExistence type="inferred from homology"/>
<dbReference type="InterPro" id="IPR050179">
    <property type="entry name" value="Trans_hexapeptide_repeat"/>
</dbReference>
<reference evidence="2 3" key="1">
    <citation type="submission" date="2020-10" db="EMBL/GenBank/DDBJ databases">
        <title>Phylogeny of dyella-like bacteria.</title>
        <authorList>
            <person name="Fu J."/>
        </authorList>
    </citation>
    <scope>NUCLEOTIDE SEQUENCE [LARGE SCALE GENOMIC DNA]</scope>
    <source>
        <strain evidence="2 3">JP1</strain>
    </source>
</reference>
<dbReference type="RefSeq" id="WP_404548521.1">
    <property type="nucleotide sequence ID" value="NZ_JADIKJ010000017.1"/>
</dbReference>
<keyword evidence="3" id="KW-1185">Reference proteome</keyword>
<dbReference type="PANTHER" id="PTHR43300:SF7">
    <property type="entry name" value="UDP-N-ACETYLBACILLOSAMINE N-ACETYLTRANSFERASE"/>
    <property type="match status" value="1"/>
</dbReference>
<comment type="caution">
    <text evidence="2">The sequence shown here is derived from an EMBL/GenBank/DDBJ whole genome shotgun (WGS) entry which is preliminary data.</text>
</comment>
<evidence type="ECO:0000313" key="3">
    <source>
        <dbReference type="Proteomes" id="UP001620461"/>
    </source>
</evidence>
<dbReference type="InterPro" id="IPR011004">
    <property type="entry name" value="Trimer_LpxA-like_sf"/>
</dbReference>
<dbReference type="Proteomes" id="UP001620461">
    <property type="component" value="Unassembled WGS sequence"/>
</dbReference>
<evidence type="ECO:0000313" key="2">
    <source>
        <dbReference type="EMBL" id="MFK2901693.1"/>
    </source>
</evidence>
<dbReference type="Gene3D" id="2.160.10.10">
    <property type="entry name" value="Hexapeptide repeat proteins"/>
    <property type="match status" value="1"/>
</dbReference>
<gene>
    <name evidence="2" type="ORF">ISP15_15245</name>
</gene>